<evidence type="ECO:0000259" key="6">
    <source>
        <dbReference type="PROSITE" id="PS50045"/>
    </source>
</evidence>
<keyword evidence="8" id="KW-1185">Reference proteome</keyword>
<dbReference type="GO" id="GO:0005524">
    <property type="term" value="F:ATP binding"/>
    <property type="evidence" value="ECO:0007669"/>
    <property type="project" value="UniProtKB-KW"/>
</dbReference>
<evidence type="ECO:0000256" key="2">
    <source>
        <dbReference type="ARBA" id="ARBA00022840"/>
    </source>
</evidence>
<keyword evidence="4" id="KW-0238">DNA-binding</keyword>
<evidence type="ECO:0000256" key="5">
    <source>
        <dbReference type="ARBA" id="ARBA00023163"/>
    </source>
</evidence>
<evidence type="ECO:0000256" key="1">
    <source>
        <dbReference type="ARBA" id="ARBA00022741"/>
    </source>
</evidence>
<dbReference type="SMART" id="SM00382">
    <property type="entry name" value="AAA"/>
    <property type="match status" value="1"/>
</dbReference>
<dbReference type="PROSITE" id="PS50045">
    <property type="entry name" value="SIGMA54_INTERACT_4"/>
    <property type="match status" value="1"/>
</dbReference>
<dbReference type="KEGG" id="llu:AKJ09_02784"/>
<protein>
    <submittedName>
        <fullName evidence="7">Response regulator of zinc sigma-54-dependent two-component system</fullName>
    </submittedName>
</protein>
<dbReference type="InterPro" id="IPR003018">
    <property type="entry name" value="GAF"/>
</dbReference>
<dbReference type="InterPro" id="IPR058031">
    <property type="entry name" value="AAA_lid_NorR"/>
</dbReference>
<feature type="domain" description="Sigma-54 factor interaction" evidence="6">
    <location>
        <begin position="203"/>
        <end position="432"/>
    </location>
</feature>
<dbReference type="PANTHER" id="PTHR32071:SF57">
    <property type="entry name" value="C4-DICARBOXYLATE TRANSPORT TRANSCRIPTIONAL REGULATORY PROTEIN DCTD"/>
    <property type="match status" value="1"/>
</dbReference>
<sequence>MNPAMNSAVGLEATLGRVSLRMASTLDLDDVLGEITRGLVRDLDASLARIWLVRPAEEGEESPSLQLVASAGLSERLDGTRSRVSFGALKIGLIAATRTPVFTSELLTDPRFTDKGWIEQNGLTTFAGYPLEFNAELLGVLAIFSRKRLVQSDFERLGIFAAQASIAIKNAGLFAEVTELSRRLEAENAYLKEELHEGAPSGIVGQSAAIARVLHEVDRVAKTATTVLLQGETGTGKELFARAIHERSPRRGKPLVKVNCAALTPSLIESELFGHEKGAFTGAVQRKLGRFELAQQGTIFLDEVGELPAEAQAKLLRVLQEREVERVGGTHPVPVDVRVVAATNRDLASEVKAGRFRSDLFFRLAVFPIQIPPLRERRDDIPLLVDAFLHSLTTKLGIHTEGVDEDAMAYLEAYDWPGNVRELQNVLERASILTRERPIGVADLPQLENKSEAATPAAADEGDVAGAPLRTRVETFERSLITDALRRADGNQSEAARLLQTNRATLQYKMKTYRL</sequence>
<dbReference type="GO" id="GO:0043565">
    <property type="term" value="F:sequence-specific DNA binding"/>
    <property type="evidence" value="ECO:0007669"/>
    <property type="project" value="InterPro"/>
</dbReference>
<dbReference type="PROSITE" id="PS00675">
    <property type="entry name" value="SIGMA54_INTERACT_1"/>
    <property type="match status" value="1"/>
</dbReference>
<dbReference type="InterPro" id="IPR027417">
    <property type="entry name" value="P-loop_NTPase"/>
</dbReference>
<dbReference type="Gene3D" id="3.40.50.300">
    <property type="entry name" value="P-loop containing nucleotide triphosphate hydrolases"/>
    <property type="match status" value="1"/>
</dbReference>
<dbReference type="SUPFAM" id="SSF52540">
    <property type="entry name" value="P-loop containing nucleoside triphosphate hydrolases"/>
    <property type="match status" value="1"/>
</dbReference>
<dbReference type="SUPFAM" id="SSF55781">
    <property type="entry name" value="GAF domain-like"/>
    <property type="match status" value="1"/>
</dbReference>
<dbReference type="Pfam" id="PF13185">
    <property type="entry name" value="GAF_2"/>
    <property type="match status" value="1"/>
</dbReference>
<dbReference type="FunFam" id="3.40.50.300:FF:000006">
    <property type="entry name" value="DNA-binding transcriptional regulator NtrC"/>
    <property type="match status" value="1"/>
</dbReference>
<evidence type="ECO:0000256" key="4">
    <source>
        <dbReference type="ARBA" id="ARBA00023125"/>
    </source>
</evidence>
<dbReference type="CDD" id="cd00009">
    <property type="entry name" value="AAA"/>
    <property type="match status" value="1"/>
</dbReference>
<keyword evidence="2" id="KW-0067">ATP-binding</keyword>
<dbReference type="GO" id="GO:0006355">
    <property type="term" value="P:regulation of DNA-templated transcription"/>
    <property type="evidence" value="ECO:0007669"/>
    <property type="project" value="InterPro"/>
</dbReference>
<keyword evidence="3" id="KW-0805">Transcription regulation</keyword>
<dbReference type="AlphaFoldDB" id="A0A0K1PRF3"/>
<accession>A0A0K1PRF3</accession>
<dbReference type="PANTHER" id="PTHR32071">
    <property type="entry name" value="TRANSCRIPTIONAL REGULATORY PROTEIN"/>
    <property type="match status" value="1"/>
</dbReference>
<dbReference type="STRING" id="1391654.AKJ09_02784"/>
<evidence type="ECO:0000313" key="7">
    <source>
        <dbReference type="EMBL" id="AKU96120.1"/>
    </source>
</evidence>
<evidence type="ECO:0000313" key="8">
    <source>
        <dbReference type="Proteomes" id="UP000064967"/>
    </source>
</evidence>
<dbReference type="InterPro" id="IPR009057">
    <property type="entry name" value="Homeodomain-like_sf"/>
</dbReference>
<dbReference type="InterPro" id="IPR025662">
    <property type="entry name" value="Sigma_54_int_dom_ATP-bd_1"/>
</dbReference>
<dbReference type="PROSITE" id="PS00688">
    <property type="entry name" value="SIGMA54_INTERACT_3"/>
    <property type="match status" value="1"/>
</dbReference>
<dbReference type="InterPro" id="IPR029016">
    <property type="entry name" value="GAF-like_dom_sf"/>
</dbReference>
<dbReference type="RefSeq" id="WP_146647459.1">
    <property type="nucleotide sequence ID" value="NZ_CP012333.1"/>
</dbReference>
<dbReference type="Pfam" id="PF00158">
    <property type="entry name" value="Sigma54_activat"/>
    <property type="match status" value="1"/>
</dbReference>
<dbReference type="Proteomes" id="UP000064967">
    <property type="component" value="Chromosome"/>
</dbReference>
<dbReference type="InterPro" id="IPR002078">
    <property type="entry name" value="Sigma_54_int"/>
</dbReference>
<dbReference type="Gene3D" id="1.10.8.60">
    <property type="match status" value="1"/>
</dbReference>
<dbReference type="Gene3D" id="1.10.10.60">
    <property type="entry name" value="Homeodomain-like"/>
    <property type="match status" value="1"/>
</dbReference>
<dbReference type="InterPro" id="IPR025944">
    <property type="entry name" value="Sigma_54_int_dom_CS"/>
</dbReference>
<gene>
    <name evidence="7" type="ORF">AKJ09_02784</name>
</gene>
<dbReference type="InterPro" id="IPR002197">
    <property type="entry name" value="HTH_Fis"/>
</dbReference>
<dbReference type="OrthoDB" id="9814761at2"/>
<dbReference type="SMART" id="SM00065">
    <property type="entry name" value="GAF"/>
    <property type="match status" value="1"/>
</dbReference>
<dbReference type="Pfam" id="PF25601">
    <property type="entry name" value="AAA_lid_14"/>
    <property type="match status" value="1"/>
</dbReference>
<proteinExistence type="predicted"/>
<reference evidence="7 8" key="1">
    <citation type="submission" date="2015-08" db="EMBL/GenBank/DDBJ databases">
        <authorList>
            <person name="Babu N.S."/>
            <person name="Beckwith C.J."/>
            <person name="Beseler K.G."/>
            <person name="Brison A."/>
            <person name="Carone J.V."/>
            <person name="Caskin T.P."/>
            <person name="Diamond M."/>
            <person name="Durham M.E."/>
            <person name="Foxe J.M."/>
            <person name="Go M."/>
            <person name="Henderson B.A."/>
            <person name="Jones I.B."/>
            <person name="McGettigan J.A."/>
            <person name="Micheletti S.J."/>
            <person name="Nasrallah M.E."/>
            <person name="Ortiz D."/>
            <person name="Piller C.R."/>
            <person name="Privatt S.R."/>
            <person name="Schneider S.L."/>
            <person name="Sharp S."/>
            <person name="Smith T.C."/>
            <person name="Stanton J.D."/>
            <person name="Ullery H.E."/>
            <person name="Wilson R.J."/>
            <person name="Serrano M.G."/>
            <person name="Buck G."/>
            <person name="Lee V."/>
            <person name="Wang Y."/>
            <person name="Carvalho R."/>
            <person name="Voegtly L."/>
            <person name="Shi R."/>
            <person name="Duckworth R."/>
            <person name="Johnson A."/>
            <person name="Loviza R."/>
            <person name="Walstead R."/>
            <person name="Shah Z."/>
            <person name="Kiflezghi M."/>
            <person name="Wade K."/>
            <person name="Ball S.L."/>
            <person name="Bradley K.W."/>
            <person name="Asai D.J."/>
            <person name="Bowman C.A."/>
            <person name="Russell D.A."/>
            <person name="Pope W.H."/>
            <person name="Jacobs-Sera D."/>
            <person name="Hendrix R.W."/>
            <person name="Hatfull G.F."/>
        </authorList>
    </citation>
    <scope>NUCLEOTIDE SEQUENCE [LARGE SCALE GENOMIC DNA]</scope>
    <source>
        <strain evidence="7 8">DSM 27648</strain>
    </source>
</reference>
<dbReference type="InterPro" id="IPR003593">
    <property type="entry name" value="AAA+_ATPase"/>
</dbReference>
<dbReference type="Gene3D" id="3.30.450.40">
    <property type="match status" value="1"/>
</dbReference>
<dbReference type="PRINTS" id="PR01590">
    <property type="entry name" value="HTHFIS"/>
</dbReference>
<name>A0A0K1PRF3_9BACT</name>
<keyword evidence="5" id="KW-0804">Transcription</keyword>
<keyword evidence="1" id="KW-0547">Nucleotide-binding</keyword>
<dbReference type="Pfam" id="PF02954">
    <property type="entry name" value="HTH_8"/>
    <property type="match status" value="1"/>
</dbReference>
<dbReference type="EMBL" id="CP012333">
    <property type="protein sequence ID" value="AKU96120.1"/>
    <property type="molecule type" value="Genomic_DNA"/>
</dbReference>
<organism evidence="7 8">
    <name type="scientific">Labilithrix luteola</name>
    <dbReference type="NCBI Taxonomy" id="1391654"/>
    <lineage>
        <taxon>Bacteria</taxon>
        <taxon>Pseudomonadati</taxon>
        <taxon>Myxococcota</taxon>
        <taxon>Polyangia</taxon>
        <taxon>Polyangiales</taxon>
        <taxon>Labilitrichaceae</taxon>
        <taxon>Labilithrix</taxon>
    </lineage>
</organism>
<dbReference type="SUPFAM" id="SSF46689">
    <property type="entry name" value="Homeodomain-like"/>
    <property type="match status" value="1"/>
</dbReference>
<evidence type="ECO:0000256" key="3">
    <source>
        <dbReference type="ARBA" id="ARBA00023015"/>
    </source>
</evidence>